<keyword evidence="3 6" id="KW-1133">Transmembrane helix</keyword>
<reference evidence="7" key="1">
    <citation type="submission" date="2020-05" db="EMBL/GenBank/DDBJ databases">
        <title>Phylogenomic resolution of chytrid fungi.</title>
        <authorList>
            <person name="Stajich J.E."/>
            <person name="Amses K."/>
            <person name="Simmons R."/>
            <person name="Seto K."/>
            <person name="Myers J."/>
            <person name="Bonds A."/>
            <person name="Quandt C.A."/>
            <person name="Barry K."/>
            <person name="Liu P."/>
            <person name="Grigoriev I."/>
            <person name="Longcore J.E."/>
            <person name="James T.Y."/>
        </authorList>
    </citation>
    <scope>NUCLEOTIDE SEQUENCE</scope>
    <source>
        <strain evidence="7">JEL0476</strain>
    </source>
</reference>
<feature type="transmembrane region" description="Helical" evidence="6">
    <location>
        <begin position="472"/>
        <end position="496"/>
    </location>
</feature>
<dbReference type="PANTHER" id="PTHR17920:SF3">
    <property type="entry name" value="TRANSMEMBRANE AND COILED-COIL DOMAIN-CONTAINING PROTEIN 4"/>
    <property type="match status" value="1"/>
</dbReference>
<feature type="region of interest" description="Disordered" evidence="5">
    <location>
        <begin position="597"/>
        <end position="617"/>
    </location>
</feature>
<name>A0AAD5Y1A1_9FUNG</name>
<dbReference type="EMBL" id="JADGJW010000033">
    <property type="protein sequence ID" value="KAJ3226583.1"/>
    <property type="molecule type" value="Genomic_DNA"/>
</dbReference>
<proteinExistence type="predicted"/>
<organism evidence="7 8">
    <name type="scientific">Clydaea vesicula</name>
    <dbReference type="NCBI Taxonomy" id="447962"/>
    <lineage>
        <taxon>Eukaryota</taxon>
        <taxon>Fungi</taxon>
        <taxon>Fungi incertae sedis</taxon>
        <taxon>Chytridiomycota</taxon>
        <taxon>Chytridiomycota incertae sedis</taxon>
        <taxon>Chytridiomycetes</taxon>
        <taxon>Lobulomycetales</taxon>
        <taxon>Lobulomycetaceae</taxon>
        <taxon>Clydaea</taxon>
    </lineage>
</organism>
<dbReference type="CDD" id="cd07177">
    <property type="entry name" value="terB_like"/>
    <property type="match status" value="1"/>
</dbReference>
<comment type="subcellular location">
    <subcellularLocation>
        <location evidence="1">Membrane</location>
        <topology evidence="1">Multi-pass membrane protein</topology>
    </subcellularLocation>
</comment>
<feature type="region of interest" description="Disordered" evidence="5">
    <location>
        <begin position="154"/>
        <end position="208"/>
    </location>
</feature>
<keyword evidence="8" id="KW-1185">Reference proteome</keyword>
<evidence type="ECO:0000256" key="5">
    <source>
        <dbReference type="SAM" id="MobiDB-lite"/>
    </source>
</evidence>
<dbReference type="Proteomes" id="UP001211065">
    <property type="component" value="Unassembled WGS sequence"/>
</dbReference>
<comment type="caution">
    <text evidence="7">The sequence shown here is derived from an EMBL/GenBank/DDBJ whole genome shotgun (WGS) entry which is preliminary data.</text>
</comment>
<evidence type="ECO:0000256" key="6">
    <source>
        <dbReference type="SAM" id="Phobius"/>
    </source>
</evidence>
<feature type="compositionally biased region" description="Low complexity" evidence="5">
    <location>
        <begin position="171"/>
        <end position="195"/>
    </location>
</feature>
<keyword evidence="2 6" id="KW-0812">Transmembrane</keyword>
<evidence type="ECO:0000313" key="8">
    <source>
        <dbReference type="Proteomes" id="UP001211065"/>
    </source>
</evidence>
<dbReference type="AlphaFoldDB" id="A0AAD5Y1A1"/>
<feature type="region of interest" description="Disordered" evidence="5">
    <location>
        <begin position="549"/>
        <end position="568"/>
    </location>
</feature>
<dbReference type="SUPFAM" id="SSF158682">
    <property type="entry name" value="TerB-like"/>
    <property type="match status" value="1"/>
</dbReference>
<evidence type="ECO:0000256" key="4">
    <source>
        <dbReference type="ARBA" id="ARBA00023136"/>
    </source>
</evidence>
<feature type="transmembrane region" description="Helical" evidence="6">
    <location>
        <begin position="427"/>
        <end position="460"/>
    </location>
</feature>
<accession>A0AAD5Y1A1</accession>
<evidence type="ECO:0000256" key="1">
    <source>
        <dbReference type="ARBA" id="ARBA00004141"/>
    </source>
</evidence>
<dbReference type="InterPro" id="IPR007941">
    <property type="entry name" value="DUF726"/>
</dbReference>
<gene>
    <name evidence="7" type="ORF">HK099_004610</name>
</gene>
<dbReference type="InterPro" id="IPR029024">
    <property type="entry name" value="TerB-like"/>
</dbReference>
<protein>
    <submittedName>
        <fullName evidence="7">Uncharacterized protein</fullName>
    </submittedName>
</protein>
<sequence>MALVLNGVFSQKSLTCTPPFTQSLCSQACGKTITATTTNSVLNTTQTFSNLPAGCFCSYPSATWMADATTNTFNLLNPPQSVVESITFGPGNGFTMMADMTGSSHPMRCVWFYSLTSNSTVPPTEPGSENLNNNAKHLGDEFFFENEENFDDILTSGDKRSSPTLCSEDLQNNSVSSNQQNKNTSYSSTDNLSSSPPKPKKKVESMSKSEKIGSLQNIFTDSQKIAYVGLCYLCIRIYKKNRLEKFKNAQKSFENWSSRFMEKLYIYIDLSTEERSMIQQLAEHGLLPSDLSKSLLQDAKESAAKMNNDISKNLEEKKNEALDNGKDSTKINEEDIVKDMKIEENDVRYTILGHLFILCISDGTYDSRERALLKTVAEHLCVPSLDVILLEKTIAEQLRVHENDDEVLKEDKNVVIERTKIDTKGRWMMAGLATIAGGAVIGLTAGLAAPLIAGGIGAVLSTVGGVGAAGIAGLNLGGAATIAVVTTGGVLTGGGFSGKSYLKRSRGISIFEFLTIDEAMNRIEEHKLERENKRRARLKLQLREKKIKAANEARERRRNSELNEKKKNLLTEDPNHIFPIDTDLDLDTLTGSPSLSFNSPMVEVTDSGGNEEDTDESEVITSPISPVHEKQEKQTNALITISGWITYGEDDFTLPFSTLQNSTYGDHYSLIWETKDVQALGSALNILGNEIASFLFQQGLAATVLPVLMAGLAGPMWALKLTYLLDNPWGIGLSKASKAGKVLAHQLSAQRKGK</sequence>
<evidence type="ECO:0000256" key="3">
    <source>
        <dbReference type="ARBA" id="ARBA00022989"/>
    </source>
</evidence>
<dbReference type="Pfam" id="PF05277">
    <property type="entry name" value="DUF726"/>
    <property type="match status" value="2"/>
</dbReference>
<feature type="non-terminal residue" evidence="7">
    <location>
        <position position="754"/>
    </location>
</feature>
<evidence type="ECO:0000313" key="7">
    <source>
        <dbReference type="EMBL" id="KAJ3226583.1"/>
    </source>
</evidence>
<dbReference type="GO" id="GO:0016020">
    <property type="term" value="C:membrane"/>
    <property type="evidence" value="ECO:0007669"/>
    <property type="project" value="UniProtKB-SubCell"/>
</dbReference>
<dbReference type="Gene3D" id="1.10.3680.10">
    <property type="entry name" value="TerB-like"/>
    <property type="match status" value="1"/>
</dbReference>
<evidence type="ECO:0000256" key="2">
    <source>
        <dbReference type="ARBA" id="ARBA00022692"/>
    </source>
</evidence>
<dbReference type="PANTHER" id="PTHR17920">
    <property type="entry name" value="TRANSMEMBRANE AND COILED-COIL DOMAIN-CONTAINING PROTEIN 4 TMCO4"/>
    <property type="match status" value="1"/>
</dbReference>
<keyword evidence="4 6" id="KW-0472">Membrane</keyword>